<evidence type="ECO:0000256" key="2">
    <source>
        <dbReference type="ARBA" id="ARBA00022448"/>
    </source>
</evidence>
<evidence type="ECO:0000256" key="8">
    <source>
        <dbReference type="ARBA" id="ARBA00023170"/>
    </source>
</evidence>
<keyword evidence="3" id="KW-1003">Cell membrane</keyword>
<keyword evidence="10" id="KW-1071">Ligand-gated ion channel</keyword>
<feature type="transmembrane region" description="Helical" evidence="15">
    <location>
        <begin position="155"/>
        <end position="176"/>
    </location>
</feature>
<dbReference type="Pfam" id="PF00060">
    <property type="entry name" value="Lig_chan"/>
    <property type="match status" value="1"/>
</dbReference>
<feature type="domain" description="Ionotropic glutamate receptor C-terminal" evidence="17">
    <location>
        <begin position="22"/>
        <end position="397"/>
    </location>
</feature>
<evidence type="ECO:0000256" key="7">
    <source>
        <dbReference type="ARBA" id="ARBA00023136"/>
    </source>
</evidence>
<evidence type="ECO:0000256" key="10">
    <source>
        <dbReference type="ARBA" id="ARBA00023286"/>
    </source>
</evidence>
<dbReference type="Gene3D" id="1.10.287.70">
    <property type="match status" value="1"/>
</dbReference>
<dbReference type="InterPro" id="IPR019594">
    <property type="entry name" value="Glu/Gly-bd"/>
</dbReference>
<feature type="binding site" evidence="12">
    <location>
        <position position="333"/>
    </location>
    <ligand>
        <name>L-glutamate</name>
        <dbReference type="ChEBI" id="CHEBI:29985"/>
    </ligand>
</feature>
<protein>
    <submittedName>
        <fullName evidence="19">Uncharacterized protein</fullName>
    </submittedName>
</protein>
<feature type="signal peptide" evidence="16">
    <location>
        <begin position="1"/>
        <end position="20"/>
    </location>
</feature>
<keyword evidence="16" id="KW-0732">Signal</keyword>
<reference evidence="19" key="1">
    <citation type="submission" date="2022-08" db="UniProtKB">
        <authorList>
            <consortium name="EnsemblMetazoa"/>
        </authorList>
    </citation>
    <scope>IDENTIFICATION</scope>
    <source>
        <strain evidence="19">05x7-T-G4-1.051#20</strain>
    </source>
</reference>
<keyword evidence="4 15" id="KW-0812">Transmembrane</keyword>
<dbReference type="FunFam" id="3.40.190.10:FF:000024">
    <property type="entry name" value="Glutamate receptor, ionotropic, delta 1"/>
    <property type="match status" value="1"/>
</dbReference>
<accession>A0A8W8I0E3</accession>
<organism evidence="19 20">
    <name type="scientific">Magallana gigas</name>
    <name type="common">Pacific oyster</name>
    <name type="synonym">Crassostrea gigas</name>
    <dbReference type="NCBI Taxonomy" id="29159"/>
    <lineage>
        <taxon>Eukaryota</taxon>
        <taxon>Metazoa</taxon>
        <taxon>Spiralia</taxon>
        <taxon>Lophotrochozoa</taxon>
        <taxon>Mollusca</taxon>
        <taxon>Bivalvia</taxon>
        <taxon>Autobranchia</taxon>
        <taxon>Pteriomorphia</taxon>
        <taxon>Ostreida</taxon>
        <taxon>Ostreoidea</taxon>
        <taxon>Ostreidae</taxon>
        <taxon>Magallana</taxon>
    </lineage>
</organism>
<dbReference type="SUPFAM" id="SSF81324">
    <property type="entry name" value="Voltage-gated potassium channels"/>
    <property type="match status" value="1"/>
</dbReference>
<evidence type="ECO:0000256" key="1">
    <source>
        <dbReference type="ARBA" id="ARBA00004651"/>
    </source>
</evidence>
<evidence type="ECO:0000256" key="14">
    <source>
        <dbReference type="SAM" id="MobiDB-lite"/>
    </source>
</evidence>
<dbReference type="SUPFAM" id="SSF53850">
    <property type="entry name" value="Periplasmic binding protein-like II"/>
    <property type="match status" value="1"/>
</dbReference>
<feature type="site" description="Crucial to convey clamshell closure to channel opening" evidence="13">
    <location>
        <position position="260"/>
    </location>
</feature>
<dbReference type="Gene3D" id="3.40.190.10">
    <property type="entry name" value="Periplasmic binding protein-like II"/>
    <property type="match status" value="2"/>
</dbReference>
<keyword evidence="2" id="KW-0813">Transport</keyword>
<keyword evidence="6" id="KW-0406">Ion transport</keyword>
<feature type="binding site" evidence="12">
    <location>
        <position position="111"/>
    </location>
    <ligand>
        <name>L-glutamate</name>
        <dbReference type="ChEBI" id="CHEBI:29985"/>
    </ligand>
</feature>
<dbReference type="SMART" id="SM00079">
    <property type="entry name" value="PBPe"/>
    <property type="match status" value="1"/>
</dbReference>
<evidence type="ECO:0000256" key="16">
    <source>
        <dbReference type="SAM" id="SignalP"/>
    </source>
</evidence>
<comment type="subcellular location">
    <subcellularLocation>
        <location evidence="1">Cell membrane</location>
        <topology evidence="1">Multi-pass membrane protein</topology>
    </subcellularLocation>
</comment>
<keyword evidence="8" id="KW-0675">Receptor</keyword>
<sequence>MERFVYWVLLVYTILQSSEAAPLTVSSVLTSPFLMEVKNDEFGDNKTYRGYIIDLLDEVKKKANFEYRIEISPDGTFGRELTPGNWSGTINEVIQKRAAFAAGPITITSKRAKSVDFSTPFLTTPFGIVLQKPENIEETVEHRLLRIWAPLKPSVWMMIFISFLVTSIILYVVSYFNPYEWRRMSHDREATLREGESFTCMNSFWFAISALMWQGYVRAPRSIGGRIIVMFWWLFAIISISCYIANLSNLLKLESNTKSIEKIVAVKNFNDFVNSDIPYIITKGGAMEEFISKSEARIARQLRSKGYGTVNSIKEGLEKVNDEPTQALAFIGESMMIKYYLRSYSCKLYVVEDPSFYRQYALVLPKDSTIERRLNAAISSLDEVGILNDMYERWFSASCRGISFDLSRPELYEVPKFFVLDVGHFSGAMLALAIGLVFGGLVTLIEYIIYKYAEEPEKEKSKAKRKARLGVQQEAEIEGASDSANRLLSGNKSTTTV</sequence>
<feature type="binding site" evidence="12">
    <location>
        <position position="106"/>
    </location>
    <ligand>
        <name>L-glutamate</name>
        <dbReference type="ChEBI" id="CHEBI:29985"/>
    </ligand>
</feature>
<evidence type="ECO:0000256" key="3">
    <source>
        <dbReference type="ARBA" id="ARBA00022475"/>
    </source>
</evidence>
<dbReference type="FunFam" id="1.10.287.70:FF:000143">
    <property type="entry name" value="Probable glutamate receptor"/>
    <property type="match status" value="1"/>
</dbReference>
<keyword evidence="20" id="KW-1185">Reference proteome</keyword>
<keyword evidence="7 15" id="KW-0472">Membrane</keyword>
<dbReference type="PRINTS" id="PR00177">
    <property type="entry name" value="NMDARECEPTOR"/>
</dbReference>
<dbReference type="OrthoDB" id="5984008at2759"/>
<feature type="chain" id="PRO_5036501340" evidence="16">
    <location>
        <begin position="21"/>
        <end position="497"/>
    </location>
</feature>
<feature type="region of interest" description="Disordered" evidence="14">
    <location>
        <begin position="460"/>
        <end position="497"/>
    </location>
</feature>
<feature type="transmembrane region" description="Helical" evidence="15">
    <location>
        <begin position="223"/>
        <end position="245"/>
    </location>
</feature>
<dbReference type="InterPro" id="IPR015683">
    <property type="entry name" value="Ionotropic_Glu_rcpt"/>
</dbReference>
<evidence type="ECO:0000256" key="12">
    <source>
        <dbReference type="PIRSR" id="PIRSR601508-1"/>
    </source>
</evidence>
<feature type="domain" description="Ionotropic glutamate receptor L-glutamate and glycine-binding" evidence="18">
    <location>
        <begin position="32"/>
        <end position="95"/>
    </location>
</feature>
<evidence type="ECO:0000256" key="15">
    <source>
        <dbReference type="SAM" id="Phobius"/>
    </source>
</evidence>
<evidence type="ECO:0000256" key="13">
    <source>
        <dbReference type="PIRSR" id="PIRSR601508-2"/>
    </source>
</evidence>
<keyword evidence="11" id="KW-0407">Ion channel</keyword>
<feature type="binding site" evidence="12">
    <location>
        <position position="104"/>
    </location>
    <ligand>
        <name>L-glutamate</name>
        <dbReference type="ChEBI" id="CHEBI:29985"/>
    </ligand>
</feature>
<name>A0A8W8I0E3_MAGGI</name>
<dbReference type="GO" id="GO:0015276">
    <property type="term" value="F:ligand-gated monoatomic ion channel activity"/>
    <property type="evidence" value="ECO:0007669"/>
    <property type="project" value="InterPro"/>
</dbReference>
<evidence type="ECO:0000313" key="19">
    <source>
        <dbReference type="EnsemblMetazoa" id="G11769.1:cds"/>
    </source>
</evidence>
<feature type="compositionally biased region" description="Polar residues" evidence="14">
    <location>
        <begin position="482"/>
        <end position="497"/>
    </location>
</feature>
<dbReference type="PANTHER" id="PTHR18966">
    <property type="entry name" value="IONOTROPIC GLUTAMATE RECEPTOR"/>
    <property type="match status" value="1"/>
</dbReference>
<evidence type="ECO:0000256" key="5">
    <source>
        <dbReference type="ARBA" id="ARBA00022989"/>
    </source>
</evidence>
<dbReference type="AlphaFoldDB" id="A0A8W8I0E3"/>
<dbReference type="GO" id="GO:0005886">
    <property type="term" value="C:plasma membrane"/>
    <property type="evidence" value="ECO:0007669"/>
    <property type="project" value="UniProtKB-SubCell"/>
</dbReference>
<evidence type="ECO:0000256" key="6">
    <source>
        <dbReference type="ARBA" id="ARBA00023065"/>
    </source>
</evidence>
<dbReference type="GO" id="GO:0038023">
    <property type="term" value="F:signaling receptor activity"/>
    <property type="evidence" value="ECO:0007669"/>
    <property type="project" value="InterPro"/>
</dbReference>
<dbReference type="InterPro" id="IPR001508">
    <property type="entry name" value="Iono_Glu_rcpt_met"/>
</dbReference>
<evidence type="ECO:0000256" key="11">
    <source>
        <dbReference type="ARBA" id="ARBA00023303"/>
    </source>
</evidence>
<keyword evidence="5 15" id="KW-1133">Transmembrane helix</keyword>
<dbReference type="InterPro" id="IPR001320">
    <property type="entry name" value="Iontro_rcpt_C"/>
</dbReference>
<proteinExistence type="predicted"/>
<dbReference type="OMA" id="EWRRMSH"/>
<dbReference type="Proteomes" id="UP000005408">
    <property type="component" value="Unassembled WGS sequence"/>
</dbReference>
<evidence type="ECO:0000256" key="4">
    <source>
        <dbReference type="ARBA" id="ARBA00022692"/>
    </source>
</evidence>
<evidence type="ECO:0000259" key="18">
    <source>
        <dbReference type="SMART" id="SM00918"/>
    </source>
</evidence>
<keyword evidence="9" id="KW-0325">Glycoprotein</keyword>
<evidence type="ECO:0000313" key="20">
    <source>
        <dbReference type="Proteomes" id="UP000005408"/>
    </source>
</evidence>
<dbReference type="Pfam" id="PF10613">
    <property type="entry name" value="Lig_chan-Glu_bd"/>
    <property type="match status" value="1"/>
</dbReference>
<feature type="transmembrane region" description="Helical" evidence="15">
    <location>
        <begin position="425"/>
        <end position="450"/>
    </location>
</feature>
<dbReference type="EnsemblMetazoa" id="G11769.1">
    <property type="protein sequence ID" value="G11769.1:cds"/>
    <property type="gene ID" value="G11769"/>
</dbReference>
<evidence type="ECO:0000256" key="9">
    <source>
        <dbReference type="ARBA" id="ARBA00023180"/>
    </source>
</evidence>
<evidence type="ECO:0000259" key="17">
    <source>
        <dbReference type="SMART" id="SM00079"/>
    </source>
</evidence>
<dbReference type="SMART" id="SM00918">
    <property type="entry name" value="Lig_chan-Glu_bd"/>
    <property type="match status" value="1"/>
</dbReference>